<name>A0A3D8T4A3_9EURO</name>
<sequence length="124" mass="12853">MGPKPRRRSKAKKPPAANLPTPAPALLLGPHSSAGDEKSRTDPGNEDVNCAERLGGPSDRASDSGEARVTAQLHGLSLSSAATRGSYPRLTARGNERATGVGEGVIWNKAEDNGDGDDDDGTHE</sequence>
<keyword evidence="3" id="KW-1185">Reference proteome</keyword>
<reference evidence="2 3" key="1">
    <citation type="journal article" date="2018" name="IMA Fungus">
        <title>IMA Genome-F 9: Draft genome sequence of Annulohypoxylon stygium, Aspergillus mulundensis, Berkeleyomyces basicola (syn. Thielaviopsis basicola), Ceratocystis smalleyi, two Cercospora beticola strains, Coleophoma cylindrospora, Fusarium fracticaudum, Phialophora cf. hyalina, and Morchella septimelata.</title>
        <authorList>
            <person name="Wingfield B.D."/>
            <person name="Bills G.F."/>
            <person name="Dong Y."/>
            <person name="Huang W."/>
            <person name="Nel W.J."/>
            <person name="Swalarsk-Parry B.S."/>
            <person name="Vaghefi N."/>
            <person name="Wilken P.M."/>
            <person name="An Z."/>
            <person name="de Beer Z.W."/>
            <person name="De Vos L."/>
            <person name="Chen L."/>
            <person name="Duong T.A."/>
            <person name="Gao Y."/>
            <person name="Hammerbacher A."/>
            <person name="Kikkert J.R."/>
            <person name="Li Y."/>
            <person name="Li H."/>
            <person name="Li K."/>
            <person name="Li Q."/>
            <person name="Liu X."/>
            <person name="Ma X."/>
            <person name="Naidoo K."/>
            <person name="Pethybridge S.J."/>
            <person name="Sun J."/>
            <person name="Steenkamp E.T."/>
            <person name="van der Nest M.A."/>
            <person name="van Wyk S."/>
            <person name="Wingfield M.J."/>
            <person name="Xiong C."/>
            <person name="Yue Q."/>
            <person name="Zhang X."/>
        </authorList>
    </citation>
    <scope>NUCLEOTIDE SEQUENCE [LARGE SCALE GENOMIC DNA]</scope>
    <source>
        <strain evidence="2 3">DSM 5745</strain>
    </source>
</reference>
<feature type="compositionally biased region" description="Low complexity" evidence="1">
    <location>
        <begin position="14"/>
        <end position="28"/>
    </location>
</feature>
<accession>A0A3D8T4A3</accession>
<evidence type="ECO:0000256" key="1">
    <source>
        <dbReference type="SAM" id="MobiDB-lite"/>
    </source>
</evidence>
<evidence type="ECO:0000313" key="3">
    <source>
        <dbReference type="Proteomes" id="UP000256690"/>
    </source>
</evidence>
<gene>
    <name evidence="2" type="ORF">DSM5745_00708</name>
</gene>
<feature type="compositionally biased region" description="Acidic residues" evidence="1">
    <location>
        <begin position="113"/>
        <end position="124"/>
    </location>
</feature>
<feature type="region of interest" description="Disordered" evidence="1">
    <location>
        <begin position="1"/>
        <end position="124"/>
    </location>
</feature>
<dbReference type="RefSeq" id="XP_026608569.1">
    <property type="nucleotide sequence ID" value="XM_026742724.1"/>
</dbReference>
<dbReference type="Proteomes" id="UP000256690">
    <property type="component" value="Unassembled WGS sequence"/>
</dbReference>
<protein>
    <submittedName>
        <fullName evidence="2">Uncharacterized protein</fullName>
    </submittedName>
</protein>
<dbReference type="EMBL" id="PVWQ01000001">
    <property type="protein sequence ID" value="RDW93386.1"/>
    <property type="molecule type" value="Genomic_DNA"/>
</dbReference>
<comment type="caution">
    <text evidence="2">The sequence shown here is derived from an EMBL/GenBank/DDBJ whole genome shotgun (WGS) entry which is preliminary data.</text>
</comment>
<dbReference type="AlphaFoldDB" id="A0A3D8T4A3"/>
<proteinExistence type="predicted"/>
<organism evidence="2 3">
    <name type="scientific">Aspergillus mulundensis</name>
    <dbReference type="NCBI Taxonomy" id="1810919"/>
    <lineage>
        <taxon>Eukaryota</taxon>
        <taxon>Fungi</taxon>
        <taxon>Dikarya</taxon>
        <taxon>Ascomycota</taxon>
        <taxon>Pezizomycotina</taxon>
        <taxon>Eurotiomycetes</taxon>
        <taxon>Eurotiomycetidae</taxon>
        <taxon>Eurotiales</taxon>
        <taxon>Aspergillaceae</taxon>
        <taxon>Aspergillus</taxon>
        <taxon>Aspergillus subgen. Nidulantes</taxon>
    </lineage>
</organism>
<dbReference type="GeneID" id="38111078"/>
<evidence type="ECO:0000313" key="2">
    <source>
        <dbReference type="EMBL" id="RDW93386.1"/>
    </source>
</evidence>
<feature type="compositionally biased region" description="Basic residues" evidence="1">
    <location>
        <begin position="1"/>
        <end position="13"/>
    </location>
</feature>
<feature type="compositionally biased region" description="Basic and acidic residues" evidence="1">
    <location>
        <begin position="34"/>
        <end position="43"/>
    </location>
</feature>